<dbReference type="FunFam" id="3.30.300.30:FF:000084">
    <property type="entry name" value="Enniatin synthase"/>
    <property type="match status" value="1"/>
</dbReference>
<evidence type="ECO:0000256" key="2">
    <source>
        <dbReference type="ARBA" id="ARBA00022553"/>
    </source>
</evidence>
<dbReference type="Gene3D" id="3.30.559.10">
    <property type="entry name" value="Chloramphenicol acetyltransferase-like domain"/>
    <property type="match status" value="3"/>
</dbReference>
<gene>
    <name evidence="9" type="primary">ESYN1_1</name>
    <name evidence="9" type="ORF">BM221_007966</name>
</gene>
<dbReference type="CDD" id="cd19542">
    <property type="entry name" value="CT_NRPS-like"/>
    <property type="match status" value="1"/>
</dbReference>
<dbReference type="GO" id="GO:0031177">
    <property type="term" value="F:phosphopantetheine binding"/>
    <property type="evidence" value="ECO:0007669"/>
    <property type="project" value="InterPro"/>
</dbReference>
<dbReference type="EMBL" id="MRVG01000009">
    <property type="protein sequence ID" value="PMB65769.1"/>
    <property type="molecule type" value="Genomic_DNA"/>
</dbReference>
<dbReference type="GO" id="GO:0043041">
    <property type="term" value="P:amino acid activation for nonribosomal peptide biosynthetic process"/>
    <property type="evidence" value="ECO:0007669"/>
    <property type="project" value="TreeGrafter"/>
</dbReference>
<feature type="compositionally biased region" description="Low complexity" evidence="7">
    <location>
        <begin position="208"/>
        <end position="220"/>
    </location>
</feature>
<feature type="domain" description="Carrier" evidence="8">
    <location>
        <begin position="2660"/>
        <end position="2734"/>
    </location>
</feature>
<dbReference type="SMART" id="SM00823">
    <property type="entry name" value="PKS_PP"/>
    <property type="match status" value="3"/>
</dbReference>
<dbReference type="InterPro" id="IPR000873">
    <property type="entry name" value="AMP-dep_synth/lig_dom"/>
</dbReference>
<dbReference type="PANTHER" id="PTHR45527">
    <property type="entry name" value="NONRIBOSOMAL PEPTIDE SYNTHETASE"/>
    <property type="match status" value="1"/>
</dbReference>
<dbReference type="InterPro" id="IPR029063">
    <property type="entry name" value="SAM-dependent_MTases_sf"/>
</dbReference>
<dbReference type="OMA" id="LVCIDYM"/>
<reference evidence="9 10" key="1">
    <citation type="journal article" date="2016" name="Appl. Microbiol. Biotechnol.">
        <title>Characterization of T-DNA insertion mutants with decreased virulence in the entomopathogenic fungus Beauveria bassiana JEF-007.</title>
        <authorList>
            <person name="Kim S."/>
            <person name="Lee S.J."/>
            <person name="Nai Y.S."/>
            <person name="Yu J.S."/>
            <person name="Lee M.R."/>
            <person name="Yang Y.T."/>
            <person name="Kim J.S."/>
        </authorList>
    </citation>
    <scope>NUCLEOTIDE SEQUENCE [LARGE SCALE GENOMIC DNA]</scope>
    <source>
        <strain evidence="9 10">JEF-007</strain>
    </source>
</reference>
<evidence type="ECO:0000313" key="9">
    <source>
        <dbReference type="EMBL" id="PMB65769.1"/>
    </source>
</evidence>
<dbReference type="InterPro" id="IPR045851">
    <property type="entry name" value="AMP-bd_C_sf"/>
</dbReference>
<name>A0A2N6NER9_BEABA</name>
<dbReference type="InterPro" id="IPR020845">
    <property type="entry name" value="AMP-binding_CS"/>
</dbReference>
<dbReference type="Gene3D" id="3.30.300.30">
    <property type="match status" value="3"/>
</dbReference>
<dbReference type="GO" id="GO:0016874">
    <property type="term" value="F:ligase activity"/>
    <property type="evidence" value="ECO:0007669"/>
    <property type="project" value="UniProtKB-KW"/>
</dbReference>
<dbReference type="Gene3D" id="3.30.559.30">
    <property type="entry name" value="Nonribosomal peptide synthetase, condensation domain"/>
    <property type="match status" value="3"/>
</dbReference>
<dbReference type="Proteomes" id="UP000235728">
    <property type="component" value="Unassembled WGS sequence"/>
</dbReference>
<feature type="domain" description="Carrier" evidence="8">
    <location>
        <begin position="2560"/>
        <end position="2634"/>
    </location>
</feature>
<dbReference type="SUPFAM" id="SSF56801">
    <property type="entry name" value="Acetyl-CoA synthetase-like"/>
    <property type="match status" value="2"/>
</dbReference>
<keyword evidence="3" id="KW-0436">Ligase</keyword>
<dbReference type="InterPro" id="IPR006162">
    <property type="entry name" value="Ppantetheine_attach_site"/>
</dbReference>
<keyword evidence="5" id="KW-0677">Repeat</keyword>
<evidence type="ECO:0000256" key="3">
    <source>
        <dbReference type="ARBA" id="ARBA00022598"/>
    </source>
</evidence>
<evidence type="ECO:0000256" key="5">
    <source>
        <dbReference type="ARBA" id="ARBA00022737"/>
    </source>
</evidence>
<proteinExistence type="predicted"/>
<evidence type="ECO:0000256" key="4">
    <source>
        <dbReference type="ARBA" id="ARBA00022691"/>
    </source>
</evidence>
<dbReference type="Gene3D" id="2.30.38.10">
    <property type="entry name" value="Luciferase, Domain 3"/>
    <property type="match status" value="1"/>
</dbReference>
<dbReference type="SUPFAM" id="SSF53335">
    <property type="entry name" value="S-adenosyl-L-methionine-dependent methyltransferases"/>
    <property type="match status" value="1"/>
</dbReference>
<keyword evidence="1" id="KW-0596">Phosphopantetheine</keyword>
<dbReference type="PANTHER" id="PTHR45527:SF1">
    <property type="entry name" value="FATTY ACID SYNTHASE"/>
    <property type="match status" value="1"/>
</dbReference>
<dbReference type="CDD" id="cd02440">
    <property type="entry name" value="AdoMet_MTases"/>
    <property type="match status" value="1"/>
</dbReference>
<comment type="caution">
    <text evidence="9">The sequence shown here is derived from an EMBL/GenBank/DDBJ whole genome shotgun (WGS) entry which is preliminary data.</text>
</comment>
<keyword evidence="6" id="KW-0413">Isomerase</keyword>
<dbReference type="InterPro" id="IPR001242">
    <property type="entry name" value="Condensation_dom"/>
</dbReference>
<dbReference type="GO" id="GO:0044550">
    <property type="term" value="P:secondary metabolite biosynthetic process"/>
    <property type="evidence" value="ECO:0007669"/>
    <property type="project" value="TreeGrafter"/>
</dbReference>
<dbReference type="PROSITE" id="PS00455">
    <property type="entry name" value="AMP_BINDING"/>
    <property type="match status" value="1"/>
</dbReference>
<evidence type="ECO:0000256" key="1">
    <source>
        <dbReference type="ARBA" id="ARBA00022450"/>
    </source>
</evidence>
<dbReference type="CDD" id="cd19531">
    <property type="entry name" value="LCL_NRPS-like"/>
    <property type="match status" value="1"/>
</dbReference>
<evidence type="ECO:0000256" key="7">
    <source>
        <dbReference type="SAM" id="MobiDB-lite"/>
    </source>
</evidence>
<dbReference type="CDD" id="cd19545">
    <property type="entry name" value="FUM14_C_NRPS-like"/>
    <property type="match status" value="1"/>
</dbReference>
<protein>
    <submittedName>
        <fullName evidence="9">Enniatin synthase</fullName>
    </submittedName>
</protein>
<feature type="domain" description="Carrier" evidence="8">
    <location>
        <begin position="1036"/>
        <end position="1112"/>
    </location>
</feature>
<dbReference type="GO" id="GO:0005737">
    <property type="term" value="C:cytoplasm"/>
    <property type="evidence" value="ECO:0007669"/>
    <property type="project" value="TreeGrafter"/>
</dbReference>
<dbReference type="SUPFAM" id="SSF47336">
    <property type="entry name" value="ACP-like"/>
    <property type="match status" value="3"/>
</dbReference>
<dbReference type="InterPro" id="IPR010071">
    <property type="entry name" value="AA_adenyl_dom"/>
</dbReference>
<dbReference type="Gene3D" id="3.40.50.980">
    <property type="match status" value="2"/>
</dbReference>
<dbReference type="InterPro" id="IPR023213">
    <property type="entry name" value="CAT-like_dom_sf"/>
</dbReference>
<dbReference type="SUPFAM" id="SSF52777">
    <property type="entry name" value="CoA-dependent acyltransferases"/>
    <property type="match status" value="6"/>
</dbReference>
<dbReference type="Pfam" id="PF00550">
    <property type="entry name" value="PP-binding"/>
    <property type="match status" value="3"/>
</dbReference>
<dbReference type="Gene3D" id="3.40.50.12780">
    <property type="entry name" value="N-terminal domain of ligase-like"/>
    <property type="match status" value="1"/>
</dbReference>
<dbReference type="PROSITE" id="PS00012">
    <property type="entry name" value="PHOSPHOPANTETHEINE"/>
    <property type="match status" value="3"/>
</dbReference>
<dbReference type="CDD" id="cd05918">
    <property type="entry name" value="A_NRPS_SidN3_like"/>
    <property type="match status" value="1"/>
</dbReference>
<keyword evidence="4" id="KW-0949">S-adenosyl-L-methionine</keyword>
<dbReference type="NCBIfam" id="TIGR01733">
    <property type="entry name" value="AA-adenyl-dom"/>
    <property type="match status" value="1"/>
</dbReference>
<dbReference type="PROSITE" id="PS50075">
    <property type="entry name" value="CARRIER"/>
    <property type="match status" value="3"/>
</dbReference>
<evidence type="ECO:0000259" key="8">
    <source>
        <dbReference type="PROSITE" id="PS50075"/>
    </source>
</evidence>
<dbReference type="InterPro" id="IPR009081">
    <property type="entry name" value="PP-bd_ACP"/>
</dbReference>
<dbReference type="FunFam" id="3.30.300.30:FF:000015">
    <property type="entry name" value="Nonribosomal peptide synthase SidD"/>
    <property type="match status" value="1"/>
</dbReference>
<dbReference type="Pfam" id="PF00668">
    <property type="entry name" value="Condensation"/>
    <property type="match status" value="2"/>
</dbReference>
<dbReference type="CDD" id="cd05930">
    <property type="entry name" value="A_NRPS"/>
    <property type="match status" value="1"/>
</dbReference>
<evidence type="ECO:0000313" key="10">
    <source>
        <dbReference type="Proteomes" id="UP000235728"/>
    </source>
</evidence>
<dbReference type="Pfam" id="PF00501">
    <property type="entry name" value="AMP-binding"/>
    <property type="match status" value="2"/>
</dbReference>
<accession>A0A2N6NER9</accession>
<dbReference type="InterPro" id="IPR036736">
    <property type="entry name" value="ACP-like_sf"/>
</dbReference>
<sequence>MEPLKNVNTGQPCSTVPFPVSDETVEHLNGLYEEINRRFGLDRDAIETILPCTPFQYDVLDCAANDARHAVGHAMYEISQHVHVQRLIAAWRETVRRTPALRACTFTSTTGESFQLVLRESFVLSRIYWSSSSSLQAAVLKDETAAAIAGPRCNRLVLLEDPDTKKQLLIWVFNLALVDSTVQEPILRRVLAAYKSEDDQLDSLPLTPDSSGGSDSDSPSTLKMPRAFDQEKATQFWQRQLSGLDASVFPPLSSHLTTPKADARIEHYISWPASAAQHRWSSTTVCQAALAVLLSRYSHSSEALFGVVTEQVCMFEGQRLLMNGSTRSVVPFRVHCGPEQSVTDLLKSIASDNHDMRQFAHVGLCNMSRIGDDQSAACRFQTVLSVTNRRSFEEAASGGEILQILQESEGFAPCANRALLLRCETSRQGALLVARYDQGVIEPPQMARFLRQLGWLMEQLQSAADDALSVKQLDIVTREDRAEIDSWNSDALEVQESLLHSAFVKQAAEFPSDPAVFSWDGAWTYSELDNVSSRLAAHIRSLDLGHEQLIVPVYFEKSKWVVASILAVLKAGHAFTLIDPKDPPARTTRIVQQTSARVALTSKLHQDTVQAIIGRCIVVDDDFVQSLASASQYQEESEFTAKLHNLAYAIFTSGSTGDPKGIMIEHQAFASCVAKFGPALIPHNARALQFASHGFGACLLEILPTLLRGGCVCIPSDHDRMHNMPDFIRRYNVNWMMATPSYMTTFKPEDVPGLQTLILVGEQMSASVNATWASRLGLFDGYGQSESCSICFIGKISPVSEANNIGRAVGAHSWIVHPEDPDRLAPVGAVGELLIESPGIARGYIAAPAADRNPFLETAPAWYAPRQLPAGVKFYRTGDLARYASDGTVVCLGRIDSQVKIRGQRVEMGAVETRLRQQLPSDMTVVAEAVKRSDSSGSTVITAFLIDSSETNNASAASAKDARILDQIATQEMNEKLCQVLPPHSVPSCYICMHALPHTATGKVDRKTLRSIGSKLLEQQAYQKSPETMQKSKSETLGTGPGARLKEVWLQSFNLEPASSKCGASFFELGGDSITAIKMVNMARAAGLELKVSDIFQNPTLARLEAVMSGDSTPSTITPFATIPASTWDGPVEQSYSQGRLWFLDQLDIGAVWYLIPYAVRMRGALNIDALRAALLALEQRHETLRTTFENQNGVGVQIVHERLAKELKIIDASCHGDDGYLQPLEQEQTTPFDLTCEAGWRASLICVGEDHHVLSIVMHHIVSDGWSIDVLRQELGQLYAAVLHGDEDPLSAVSPLPIQYRDFSMWQRREQVAEHDRQLQYWRKQLADCSPAKLPTDFPRPALLSGDAGSVPVEISGELFQKLHRFCDVTSTTPFAVLLATFRAAHYRLTGVDDAVMGTPIANRNRPELERLIGFFVNTQCMRITVDDDDTFEGLVRQVRTATTEAFENEDVPFERVVSAMLPGGGGGSRDLSQTPLAQLIFAVHSQENLGKFELQGLESEPVANKAYTRFDAEFHLFQTRDGLNGYLNFAAELFKLKTMQNVVGVFLQILRHGLEQPESLISVLPLADGLKELDNMGLLEIHRGVQYQRDSSLVDIFRSQVATCPDTTAVIDSSSRLTYAQLDHQSNLLEAWIRRKGLPAESLVGVLSPRSCETIIAFLGILKANLAYLPLDPKSPVSRMRDVLSDLPGHTIILLGSDVAAPPDFELPCLELVRISDALKSGASAVNGSETTDLSAPSANSLAYVLYTSGSTGRPKGVMVEHRAIVRLVQRGVIPNFPPPQGAIMAHLFNTVFDGATYEIFLMLLNGGTLVCIDYLTTLSPKALETIFLREGINCAIMTPALLKLYLANARDGLKGLDMLMVAGDRFDPQDAVEAQTLVRGDCYNAYGPTENGVMSTLYKIDTSDSFINGVPLGRAIDNSGAYITDPNQQLVGPGVLGELIVTGDGLARGYTDPALDRDRFVQVVINGESVRAYRTGDRMRYRAGQDGLLEFFGRMDFQFKIRSNRIESAEVEAAILSHTLVRDAAIVVVGVQEEQEPEMVGFVVVADDVVEQEATDNQVEGWQELFESSMYNGIDAISPSALGKDFTGWTSMYDGSEIDKSEMQEWLDDTIHTIRDGQVPGHVLEIGTGTGMILFNLGSVESYVGLEPTRSAVEFVNKAIKTLPNLAGRAEVHIGTATDIDQLSGLRPDLVILNSVVQYFPTVEYLTRVVDALVRIRGVKRLFFGDVRSQALHRQFLAACAMHALGKTATRDDVRRYMAEREEREEELLVEPAFFTALTSRHPNLIQHVEVLPKNIRATNELSAYRYAAVVHLRDPESAARPVYPVAADDWVDFQASQMRSDVLREYLRLSAGADTVAVCNIPYEKTIFERLIVESLDDTGSDAPQSRLDGRPLDGAPWISAVRSDAESRASLSVPDLVQLAAESGFQVQVSAARQWSQSGALDAVFHRRHASSSQPTMRTLFQFPDDNALRASATLTNRPLQRLQRRRVAAQIRERLQALVPSYMIPAKIVVLDQMPLNANGKVDRKELARRARTTTTTMTKKKKQPQRLASAPACPISDIEVALCEEATATFGMQVGISDHFFKLGGHSLLATKLISRVGDRLKARLTVKDVFDHPIFSELAVVIREALQNVVPFAPVALNGGGQAKQGSAGVVAPRNEMETMLCEEFANVLGMDVGVTDNFFDLGGHSLMATKLAARIGRRLSTTISVKEVFEHPIVFQLANSLELGQLESDRVKHTMLADYTAFQLLSVEDLQGFLQNEISPQLGCAHGGIQDVYPATHMQKAFLCDASTGLPKPLVPFYIDFPPDSDCATLVEACSSLVKRFDMFRTVVVEAAGELYQVVLEHFDLQIDVVETEENVHAATNDFVDRILEVPVHLGQPLIQFTILKQASSVRVLLCLSHALYDGLSLEHVVRDLHMLYKGRSLLPANQFSRYMQYMDHTREAGCDFWRDVIQDTPITVLGDVDADGRELEVQEARTLHATKIISIPLQAVRSSIITQATVFNAACALVLSRETGAKDVVFGRIVSGRQGLPVSWQNIVGPCTNAVPVRARINDNDDDDNDNHRQMLRDMQDQYLLSLPFETLDFDEVRRSCTNWPATASNYACCVTYHDFSYHPESEMEQQRVEMGVLARKDALLKEEPVYDLGIAGEVEPDGVHLQVTVVAKTRLFSEERAAYLMEEVCKLFESLNSAL</sequence>
<evidence type="ECO:0000256" key="6">
    <source>
        <dbReference type="ARBA" id="ARBA00023235"/>
    </source>
</evidence>
<dbReference type="GO" id="GO:0016853">
    <property type="term" value="F:isomerase activity"/>
    <property type="evidence" value="ECO:0007669"/>
    <property type="project" value="UniProtKB-KW"/>
</dbReference>
<dbReference type="Gene3D" id="3.40.50.150">
    <property type="entry name" value="Vaccinia Virus protein VP39"/>
    <property type="match status" value="1"/>
</dbReference>
<organism evidence="9 10">
    <name type="scientific">Beauveria bassiana</name>
    <name type="common">White muscardine disease fungus</name>
    <name type="synonym">Tritirachium shiotae</name>
    <dbReference type="NCBI Taxonomy" id="176275"/>
    <lineage>
        <taxon>Eukaryota</taxon>
        <taxon>Fungi</taxon>
        <taxon>Dikarya</taxon>
        <taxon>Ascomycota</taxon>
        <taxon>Pezizomycotina</taxon>
        <taxon>Sordariomycetes</taxon>
        <taxon>Hypocreomycetidae</taxon>
        <taxon>Hypocreales</taxon>
        <taxon>Cordycipitaceae</taxon>
        <taxon>Beauveria</taxon>
    </lineage>
</organism>
<dbReference type="InterPro" id="IPR020806">
    <property type="entry name" value="PKS_PP-bd"/>
</dbReference>
<feature type="region of interest" description="Disordered" evidence="7">
    <location>
        <begin position="202"/>
        <end position="223"/>
    </location>
</feature>
<dbReference type="Gene3D" id="1.10.1200.10">
    <property type="entry name" value="ACP-like"/>
    <property type="match status" value="3"/>
</dbReference>
<keyword evidence="2" id="KW-0597">Phosphoprotein</keyword>
<dbReference type="InterPro" id="IPR042099">
    <property type="entry name" value="ANL_N_sf"/>
</dbReference>